<evidence type="ECO:0000313" key="1">
    <source>
        <dbReference type="EMBL" id="CAK9115401.1"/>
    </source>
</evidence>
<name>A0ABP0SSM5_9DINO</name>
<proteinExistence type="predicted"/>
<keyword evidence="2" id="KW-1185">Reference proteome</keyword>
<organism evidence="1 2">
    <name type="scientific">Durusdinium trenchii</name>
    <dbReference type="NCBI Taxonomy" id="1381693"/>
    <lineage>
        <taxon>Eukaryota</taxon>
        <taxon>Sar</taxon>
        <taxon>Alveolata</taxon>
        <taxon>Dinophyceae</taxon>
        <taxon>Suessiales</taxon>
        <taxon>Symbiodiniaceae</taxon>
        <taxon>Durusdinium</taxon>
    </lineage>
</organism>
<dbReference type="EMBL" id="CAXAMM010044617">
    <property type="protein sequence ID" value="CAK9115401.1"/>
    <property type="molecule type" value="Genomic_DNA"/>
</dbReference>
<protein>
    <submittedName>
        <fullName evidence="1">Uncharacterized protein</fullName>
    </submittedName>
</protein>
<dbReference type="Proteomes" id="UP001642464">
    <property type="component" value="Unassembled WGS sequence"/>
</dbReference>
<evidence type="ECO:0000313" key="2">
    <source>
        <dbReference type="Proteomes" id="UP001642464"/>
    </source>
</evidence>
<comment type="caution">
    <text evidence="1">The sequence shown here is derived from an EMBL/GenBank/DDBJ whole genome shotgun (WGS) entry which is preliminary data.</text>
</comment>
<gene>
    <name evidence="1" type="ORF">SCF082_LOCUS53412</name>
</gene>
<reference evidence="1 2" key="1">
    <citation type="submission" date="2024-02" db="EMBL/GenBank/DDBJ databases">
        <authorList>
            <person name="Chen Y."/>
            <person name="Shah S."/>
            <person name="Dougan E. K."/>
            <person name="Thang M."/>
            <person name="Chan C."/>
        </authorList>
    </citation>
    <scope>NUCLEOTIDE SEQUENCE [LARGE SCALE GENOMIC DNA]</scope>
</reference>
<sequence>MAIAARQERELILKYQPVFVEPHRDLIKPTPHHGVVRTLARILGFYIETVFELVRVSNKEFGFLAARLTQSSLGGQVEVAKSDFPIKNSLKLPKRRLLSKRIQVDTKNLWLPVGGGKTGTIVVSVSRVQVGVPIPSSALRFLANSFTKSILGNIKRGCALSSDESSPWHKRIKRDADGFYHELATVEDAARKRRSISISQLPSEAIFDRPWGLSK</sequence>
<accession>A0ABP0SSM5</accession>